<gene>
    <name evidence="2" type="ORF">BASA50_001807</name>
</gene>
<dbReference type="InterPro" id="IPR029068">
    <property type="entry name" value="Glyas_Bleomycin-R_OHBP_Dase"/>
</dbReference>
<feature type="region of interest" description="Disordered" evidence="1">
    <location>
        <begin position="48"/>
        <end position="71"/>
    </location>
</feature>
<organism evidence="2 3">
    <name type="scientific">Batrachochytrium salamandrivorans</name>
    <dbReference type="NCBI Taxonomy" id="1357716"/>
    <lineage>
        <taxon>Eukaryota</taxon>
        <taxon>Fungi</taxon>
        <taxon>Fungi incertae sedis</taxon>
        <taxon>Chytridiomycota</taxon>
        <taxon>Chytridiomycota incertae sedis</taxon>
        <taxon>Chytridiomycetes</taxon>
        <taxon>Rhizophydiales</taxon>
        <taxon>Rhizophydiales incertae sedis</taxon>
        <taxon>Batrachochytrium</taxon>
    </lineage>
</organism>
<feature type="region of interest" description="Disordered" evidence="1">
    <location>
        <begin position="548"/>
        <end position="574"/>
    </location>
</feature>
<dbReference type="Gene3D" id="3.10.180.10">
    <property type="entry name" value="2,3-Dihydroxybiphenyl 1,2-Dioxygenase, domain 1"/>
    <property type="match status" value="1"/>
</dbReference>
<accession>A0ABQ8FN47</accession>
<feature type="region of interest" description="Disordered" evidence="1">
    <location>
        <begin position="368"/>
        <end position="396"/>
    </location>
</feature>
<proteinExistence type="predicted"/>
<sequence>MPSDTRDSLYPYLYNKPQERGTRMASTTRLPPLLGDPHVRKTTVGAKTSQYQVENRTTTKPPQHHHQHQPARDLFHMRYFRFSCKDIDETIDFYTTLGMTVDYDGEQEAVLAPQPPPPPSQPSQSHYAGRNRPTYMPATASHGFPRTADGLDTADPKLNGALRKDTYKSEFGVTGFNKGKQAETAVMNSRVLVLSHGVESAITYSNGSGSYDKIQLIFEKDQASQVDHNKDSKDPLLDMQDLQQDSHSQTRLQARGDHSTPEPLHSYEYLVIYIHFINRIVKRVSAKGFEIIMPPTEFETTKVCILKDPNGIEVRLYDMTDAQLNESSSKKSWFSRPAYYVVPTSTADDTALWYEALFQTRTPRLAAGKGGKEKIDPITGREIAPNDPSHTKSLRKAGPAGTVRQAISKVQGFRIVDMDEFIVGLSNTVFYWLGNNLRTSACTLCLTEVCNADTGEVITKYDKDRSQLIGIGFEVPNLDAVINKLNFETKDRLEWITSRYRMEGVGIVAKFKDKYNGYALELLCTKTGDNNSSKLAGITKQPYEVTTSHKTSAGGAQPPTAVTNRTWADPQTSKSHVATQQVAEVSHPTPVYTINLNHLKGHVRSLSMDAICRPKPTVDQWTVELQLPPLQTVPHHVDFPGNQTNTKRKYAKRSPLVGNDYPAIASSVSSNLSSNEMIQNNFGENDSTNGLDQSNCSSIASITDKQSAVIPEIGPRKNFVVTPPSKSKSREAQLRDLFAARLKSGSAVF</sequence>
<dbReference type="SUPFAM" id="SSF54593">
    <property type="entry name" value="Glyoxalase/Bleomycin resistance protein/Dihydroxybiphenyl dioxygenase"/>
    <property type="match status" value="1"/>
</dbReference>
<evidence type="ECO:0000313" key="3">
    <source>
        <dbReference type="Proteomes" id="UP001648503"/>
    </source>
</evidence>
<keyword evidence="3" id="KW-1185">Reference proteome</keyword>
<evidence type="ECO:0000313" key="2">
    <source>
        <dbReference type="EMBL" id="KAH6601129.1"/>
    </source>
</evidence>
<comment type="caution">
    <text evidence="2">The sequence shown here is derived from an EMBL/GenBank/DDBJ whole genome shotgun (WGS) entry which is preliminary data.</text>
</comment>
<feature type="compositionally biased region" description="Polar residues" evidence="1">
    <location>
        <begin position="560"/>
        <end position="574"/>
    </location>
</feature>
<dbReference type="EMBL" id="JAFCIX010000017">
    <property type="protein sequence ID" value="KAH6601129.1"/>
    <property type="molecule type" value="Genomic_DNA"/>
</dbReference>
<reference evidence="2 3" key="1">
    <citation type="submission" date="2021-02" db="EMBL/GenBank/DDBJ databases">
        <title>Variation within the Batrachochytrium salamandrivorans European outbreak.</title>
        <authorList>
            <person name="Kelly M."/>
            <person name="Pasmans F."/>
            <person name="Shea T.P."/>
            <person name="Munoz J.F."/>
            <person name="Carranza S."/>
            <person name="Cuomo C.A."/>
            <person name="Martel A."/>
        </authorList>
    </citation>
    <scope>NUCLEOTIDE SEQUENCE [LARGE SCALE GENOMIC DNA]</scope>
    <source>
        <strain evidence="2 3">AMFP18/2</strain>
    </source>
</reference>
<name>A0ABQ8FN47_9FUNG</name>
<protein>
    <recommendedName>
        <fullName evidence="4">VOC domain-containing protein</fullName>
    </recommendedName>
</protein>
<evidence type="ECO:0008006" key="4">
    <source>
        <dbReference type="Google" id="ProtNLM"/>
    </source>
</evidence>
<evidence type="ECO:0000256" key="1">
    <source>
        <dbReference type="SAM" id="MobiDB-lite"/>
    </source>
</evidence>
<dbReference type="Proteomes" id="UP001648503">
    <property type="component" value="Unassembled WGS sequence"/>
</dbReference>
<feature type="region of interest" description="Disordered" evidence="1">
    <location>
        <begin position="109"/>
        <end position="136"/>
    </location>
</feature>
<feature type="compositionally biased region" description="Polar residues" evidence="1">
    <location>
        <begin position="48"/>
        <end position="60"/>
    </location>
</feature>